<dbReference type="InterPro" id="IPR011944">
    <property type="entry name" value="Steroid_delta5-4_isomerase"/>
</dbReference>
<feature type="domain" description="Calcium/calmodulin-dependent protein kinase II association-domain" evidence="2">
    <location>
        <begin position="40"/>
        <end position="155"/>
    </location>
</feature>
<dbReference type="InterPro" id="IPR032710">
    <property type="entry name" value="NTF2-like_dom_sf"/>
</dbReference>
<dbReference type="OrthoDB" id="953853at2"/>
<feature type="chain" id="PRO_5015415895" evidence="1">
    <location>
        <begin position="24"/>
        <end position="156"/>
    </location>
</feature>
<dbReference type="GO" id="GO:0004683">
    <property type="term" value="F:calcium/calmodulin-dependent protein kinase activity"/>
    <property type="evidence" value="ECO:0007669"/>
    <property type="project" value="InterPro"/>
</dbReference>
<dbReference type="PROSITE" id="PS51257">
    <property type="entry name" value="PROKAR_LIPOPROTEIN"/>
    <property type="match status" value="1"/>
</dbReference>
<dbReference type="KEGG" id="roz:CBI38_15220"/>
<protein>
    <submittedName>
        <fullName evidence="3">DUF4440 domain-containing protein</fullName>
    </submittedName>
</protein>
<reference evidence="3 4" key="1">
    <citation type="submission" date="2017-05" db="EMBL/GenBank/DDBJ databases">
        <title>Isolation of Rhodococcus sp. S2-17 biodegrading of BP-3.</title>
        <authorList>
            <person name="Lee Y."/>
            <person name="Kim K.H."/>
            <person name="Chun B.H."/>
            <person name="Jung H.S."/>
            <person name="Jeon C.O."/>
        </authorList>
    </citation>
    <scope>NUCLEOTIDE SEQUENCE [LARGE SCALE GENOMIC DNA]</scope>
    <source>
        <strain evidence="3 4">S2-17</strain>
    </source>
</reference>
<evidence type="ECO:0000259" key="2">
    <source>
        <dbReference type="Pfam" id="PF08332"/>
    </source>
</evidence>
<evidence type="ECO:0000313" key="4">
    <source>
        <dbReference type="Proteomes" id="UP000245711"/>
    </source>
</evidence>
<sequence>MRTTAFGSGFAVLALAMSITACTADNSAGGEGDCVRATDSELDALFENWNEALSTGDASKVAELYRSDAVLLPTLSVPIADTPGEITEYFANLIKADPKIRMEESVKYSDCNLAYNVGRWVINANGRDVAARVTWVYRYEDGKWLIAHHHSSVNPQ</sequence>
<keyword evidence="1" id="KW-0732">Signal</keyword>
<accession>A0A2S2BVU8</accession>
<dbReference type="EMBL" id="CP021354">
    <property type="protein sequence ID" value="AWK72712.1"/>
    <property type="molecule type" value="Genomic_DNA"/>
</dbReference>
<feature type="signal peptide" evidence="1">
    <location>
        <begin position="1"/>
        <end position="23"/>
    </location>
</feature>
<proteinExistence type="predicted"/>
<dbReference type="AlphaFoldDB" id="A0A2S2BVU8"/>
<dbReference type="SUPFAM" id="SSF54427">
    <property type="entry name" value="NTF2-like"/>
    <property type="match status" value="1"/>
</dbReference>
<dbReference type="NCBIfam" id="TIGR02246">
    <property type="entry name" value="SgcJ/EcaC family oxidoreductase"/>
    <property type="match status" value="1"/>
</dbReference>
<evidence type="ECO:0000256" key="1">
    <source>
        <dbReference type="SAM" id="SignalP"/>
    </source>
</evidence>
<keyword evidence="4" id="KW-1185">Reference proteome</keyword>
<dbReference type="Pfam" id="PF08332">
    <property type="entry name" value="CaMKII_AD"/>
    <property type="match status" value="1"/>
</dbReference>
<dbReference type="Gene3D" id="3.10.450.50">
    <property type="match status" value="1"/>
</dbReference>
<dbReference type="GO" id="GO:0005516">
    <property type="term" value="F:calmodulin binding"/>
    <property type="evidence" value="ECO:0007669"/>
    <property type="project" value="InterPro"/>
</dbReference>
<evidence type="ECO:0000313" key="3">
    <source>
        <dbReference type="EMBL" id="AWK72712.1"/>
    </source>
</evidence>
<dbReference type="RefSeq" id="WP_109330059.1">
    <property type="nucleotide sequence ID" value="NZ_CP021354.1"/>
</dbReference>
<gene>
    <name evidence="3" type="ORF">CBI38_15220</name>
</gene>
<dbReference type="InterPro" id="IPR013543">
    <property type="entry name" value="Ca/CaM-dep_prot_kinase-assoc"/>
</dbReference>
<organism evidence="3 4">
    <name type="scientific">Rhodococcus oxybenzonivorans</name>
    <dbReference type="NCBI Taxonomy" id="1990687"/>
    <lineage>
        <taxon>Bacteria</taxon>
        <taxon>Bacillati</taxon>
        <taxon>Actinomycetota</taxon>
        <taxon>Actinomycetes</taxon>
        <taxon>Mycobacteriales</taxon>
        <taxon>Nocardiaceae</taxon>
        <taxon>Rhodococcus</taxon>
    </lineage>
</organism>
<name>A0A2S2BVU8_9NOCA</name>
<dbReference type="Proteomes" id="UP000245711">
    <property type="component" value="Chromosome"/>
</dbReference>